<dbReference type="RefSeq" id="WP_213044091.1">
    <property type="nucleotide sequence ID" value="NZ_CAJNBJ010000020.1"/>
</dbReference>
<accession>A0ABM8SA08</accession>
<evidence type="ECO:0000313" key="2">
    <source>
        <dbReference type="EMBL" id="CAE6797082.1"/>
    </source>
</evidence>
<dbReference type="Pfam" id="PF08770">
    <property type="entry name" value="SoxZ"/>
    <property type="match status" value="1"/>
</dbReference>
<keyword evidence="3" id="KW-1185">Reference proteome</keyword>
<organism evidence="2 3">
    <name type="scientific">Nitrospira defluvii</name>
    <dbReference type="NCBI Taxonomy" id="330214"/>
    <lineage>
        <taxon>Bacteria</taxon>
        <taxon>Pseudomonadati</taxon>
        <taxon>Nitrospirota</taxon>
        <taxon>Nitrospiria</taxon>
        <taxon>Nitrospirales</taxon>
        <taxon>Nitrospiraceae</taxon>
        <taxon>Nitrospira</taxon>
    </lineage>
</organism>
<sequence>MAEPKLAPPVARLSTSDYPRGPARIRLPRRIAKGDVIRIQAKVRHPSRTGLKMTGEHAFGPDPDNPAIYIRLLEIYYGDTKIAWYEMSSAVSDDPIVTFPLKASREAPVRVVFTSSEGKTYETSAPLKFTVD</sequence>
<protein>
    <submittedName>
        <fullName evidence="2">SoxZ domain-containing protein</fullName>
    </submittedName>
</protein>
<feature type="domain" description="Sulphur oxidation protein SoxZ" evidence="1">
    <location>
        <begin position="26"/>
        <end position="125"/>
    </location>
</feature>
<dbReference type="InterPro" id="IPR014756">
    <property type="entry name" value="Ig_E-set"/>
</dbReference>
<proteinExistence type="predicted"/>
<dbReference type="InterPro" id="IPR014880">
    <property type="entry name" value="SoxZ_dom"/>
</dbReference>
<comment type="caution">
    <text evidence="2">The sequence shown here is derived from an EMBL/GenBank/DDBJ whole genome shotgun (WGS) entry which is preliminary data.</text>
</comment>
<dbReference type="InterPro" id="IPR013783">
    <property type="entry name" value="Ig-like_fold"/>
</dbReference>
<name>A0ABM8SA08_9BACT</name>
<dbReference type="Gene3D" id="2.60.40.10">
    <property type="entry name" value="Immunoglobulins"/>
    <property type="match status" value="1"/>
</dbReference>
<dbReference type="Proteomes" id="UP000675880">
    <property type="component" value="Unassembled WGS sequence"/>
</dbReference>
<evidence type="ECO:0000259" key="1">
    <source>
        <dbReference type="Pfam" id="PF08770"/>
    </source>
</evidence>
<evidence type="ECO:0000313" key="3">
    <source>
        <dbReference type="Proteomes" id="UP000675880"/>
    </source>
</evidence>
<dbReference type="SUPFAM" id="SSF81296">
    <property type="entry name" value="E set domains"/>
    <property type="match status" value="1"/>
</dbReference>
<gene>
    <name evidence="2" type="ORF">NSPZN2_70146</name>
</gene>
<dbReference type="EMBL" id="CAJNBJ010000020">
    <property type="protein sequence ID" value="CAE6797082.1"/>
    <property type="molecule type" value="Genomic_DNA"/>
</dbReference>
<reference evidence="2 3" key="1">
    <citation type="submission" date="2021-02" db="EMBL/GenBank/DDBJ databases">
        <authorList>
            <person name="Han P."/>
        </authorList>
    </citation>
    <scope>NUCLEOTIDE SEQUENCE [LARGE SCALE GENOMIC DNA]</scope>
    <source>
        <strain evidence="2">Candidatus Nitrospira sp. ZN2</strain>
    </source>
</reference>